<dbReference type="AlphaFoldDB" id="A0A919UGN5"/>
<dbReference type="InterPro" id="IPR011701">
    <property type="entry name" value="MFS"/>
</dbReference>
<dbReference type="PANTHER" id="PTHR23542:SF1">
    <property type="entry name" value="MAJOR FACILITATOR SUPERFAMILY (MFS) PROFILE DOMAIN-CONTAINING PROTEIN"/>
    <property type="match status" value="1"/>
</dbReference>
<keyword evidence="1" id="KW-0472">Membrane</keyword>
<feature type="transmembrane region" description="Helical" evidence="1">
    <location>
        <begin position="12"/>
        <end position="37"/>
    </location>
</feature>
<dbReference type="SUPFAM" id="SSF103473">
    <property type="entry name" value="MFS general substrate transporter"/>
    <property type="match status" value="1"/>
</dbReference>
<dbReference type="InterPro" id="IPR036259">
    <property type="entry name" value="MFS_trans_sf"/>
</dbReference>
<dbReference type="Proteomes" id="UP000660611">
    <property type="component" value="Unassembled WGS sequence"/>
</dbReference>
<feature type="transmembrane region" description="Helical" evidence="1">
    <location>
        <begin position="372"/>
        <end position="396"/>
    </location>
</feature>
<feature type="transmembrane region" description="Helical" evidence="1">
    <location>
        <begin position="217"/>
        <end position="243"/>
    </location>
</feature>
<keyword evidence="3" id="KW-1185">Reference proteome</keyword>
<evidence type="ECO:0008006" key="4">
    <source>
        <dbReference type="Google" id="ProtNLM"/>
    </source>
</evidence>
<protein>
    <recommendedName>
        <fullName evidence="4">MFS transporter</fullName>
    </recommendedName>
</protein>
<dbReference type="Pfam" id="PF07690">
    <property type="entry name" value="MFS_1"/>
    <property type="match status" value="1"/>
</dbReference>
<accession>A0A919UGN5</accession>
<reference evidence="2" key="1">
    <citation type="submission" date="2021-01" db="EMBL/GenBank/DDBJ databases">
        <title>Whole genome shotgun sequence of Dactylosporangium siamense NBRC 106093.</title>
        <authorList>
            <person name="Komaki H."/>
            <person name="Tamura T."/>
        </authorList>
    </citation>
    <scope>NUCLEOTIDE SEQUENCE</scope>
    <source>
        <strain evidence="2">NBRC 106093</strain>
    </source>
</reference>
<feature type="transmembrane region" description="Helical" evidence="1">
    <location>
        <begin position="77"/>
        <end position="98"/>
    </location>
</feature>
<feature type="transmembrane region" description="Helical" evidence="1">
    <location>
        <begin position="104"/>
        <end position="127"/>
    </location>
</feature>
<feature type="transmembrane region" description="Helical" evidence="1">
    <location>
        <begin position="249"/>
        <end position="268"/>
    </location>
</feature>
<feature type="transmembrane region" description="Helical" evidence="1">
    <location>
        <begin position="171"/>
        <end position="190"/>
    </location>
</feature>
<organism evidence="2 3">
    <name type="scientific">Dactylosporangium siamense</name>
    <dbReference type="NCBI Taxonomy" id="685454"/>
    <lineage>
        <taxon>Bacteria</taxon>
        <taxon>Bacillati</taxon>
        <taxon>Actinomycetota</taxon>
        <taxon>Actinomycetes</taxon>
        <taxon>Micromonosporales</taxon>
        <taxon>Micromonosporaceae</taxon>
        <taxon>Dactylosporangium</taxon>
    </lineage>
</organism>
<evidence type="ECO:0000256" key="1">
    <source>
        <dbReference type="SAM" id="Phobius"/>
    </source>
</evidence>
<evidence type="ECO:0000313" key="2">
    <source>
        <dbReference type="EMBL" id="GIG50785.1"/>
    </source>
</evidence>
<proteinExistence type="predicted"/>
<feature type="transmembrane region" description="Helical" evidence="1">
    <location>
        <begin position="148"/>
        <end position="165"/>
    </location>
</feature>
<sequence>MTYRELLRTPGAAAFFIPTAAGRVGIAMTSLSIVWLVRSATGSYATAGVVTGAFAVADALVGPQVGRLIDRFGQRRVLLPAALVHAVAVAALVLSAGYGAPGWVLAAAGALVGASLPQLSAAALARWSALLDGERKPALPTAYALESLSNSVAYLVGPALVSTIAAAGRPVLGTLSAAALVVAGGSMLALQRRTEPPVLARDGGHAHHRRALLRPGFMLLVGVNTTIGGFFGTMSIAVTAFALERGTPGLAAVLFAASNGAGLLAVVVYGQRRWHAEPRIQLAVAALALGLGSLPLLAGGSPAVVLAGVSAGVLLTAVAVPVVLVLGSTLADAVVDRGVLTEAFAWLGSASAAGGAVAATVAGLAVDGAGARGGLLVAVAAAGSTTALALTGLRALRPAERD</sequence>
<feature type="transmembrane region" description="Helical" evidence="1">
    <location>
        <begin position="304"/>
        <end position="331"/>
    </location>
</feature>
<feature type="transmembrane region" description="Helical" evidence="1">
    <location>
        <begin position="343"/>
        <end position="366"/>
    </location>
</feature>
<feature type="transmembrane region" description="Helical" evidence="1">
    <location>
        <begin position="280"/>
        <end position="298"/>
    </location>
</feature>
<keyword evidence="1" id="KW-0812">Transmembrane</keyword>
<dbReference type="RefSeq" id="WP_203852421.1">
    <property type="nucleotide sequence ID" value="NZ_BONQ01000139.1"/>
</dbReference>
<evidence type="ECO:0000313" key="3">
    <source>
        <dbReference type="Proteomes" id="UP000660611"/>
    </source>
</evidence>
<dbReference type="EMBL" id="BONQ01000139">
    <property type="protein sequence ID" value="GIG50785.1"/>
    <property type="molecule type" value="Genomic_DNA"/>
</dbReference>
<name>A0A919UGN5_9ACTN</name>
<comment type="caution">
    <text evidence="2">The sequence shown here is derived from an EMBL/GenBank/DDBJ whole genome shotgun (WGS) entry which is preliminary data.</text>
</comment>
<dbReference type="Gene3D" id="1.20.1250.20">
    <property type="entry name" value="MFS general substrate transporter like domains"/>
    <property type="match status" value="1"/>
</dbReference>
<gene>
    <name evidence="2" type="ORF">Dsi01nite_088260</name>
</gene>
<keyword evidence="1" id="KW-1133">Transmembrane helix</keyword>
<dbReference type="PANTHER" id="PTHR23542">
    <property type="match status" value="1"/>
</dbReference>
<dbReference type="GO" id="GO:0022857">
    <property type="term" value="F:transmembrane transporter activity"/>
    <property type="evidence" value="ECO:0007669"/>
    <property type="project" value="InterPro"/>
</dbReference>